<name>A0A193QJQ5_SODGM</name>
<evidence type="ECO:0000313" key="2">
    <source>
        <dbReference type="Proteomes" id="UP000245838"/>
    </source>
</evidence>
<dbReference type="AlphaFoldDB" id="A0A193QJQ5"/>
<proteinExistence type="predicted"/>
<gene>
    <name evidence="1" type="ORF">SGGMMB4_03111</name>
</gene>
<evidence type="ECO:0000313" key="1">
    <source>
        <dbReference type="EMBL" id="CRL45412.1"/>
    </source>
</evidence>
<protein>
    <submittedName>
        <fullName evidence="1">Uncharacterized protein</fullName>
    </submittedName>
</protein>
<dbReference type="Proteomes" id="UP000245838">
    <property type="component" value="Chromosome sggmmb4_Chromosome"/>
</dbReference>
<sequence length="95" mass="11265">MDRRRHRRDVYWPRRYLSRYLCNGGQYIIEQGSGNIFINLHAVHEAGFLFHHLKFSQKFIDFDTVKHPGDRITVFGILPVGYFLKRTTARRGDIA</sequence>
<organism evidence="1 2">
    <name type="scientific">Sodalis glossinidius (strain morsitans)</name>
    <dbReference type="NCBI Taxonomy" id="343509"/>
    <lineage>
        <taxon>Bacteria</taxon>
        <taxon>Pseudomonadati</taxon>
        <taxon>Pseudomonadota</taxon>
        <taxon>Gammaproteobacteria</taxon>
        <taxon>Enterobacterales</taxon>
        <taxon>Bruguierivoracaceae</taxon>
        <taxon>Sodalis</taxon>
    </lineage>
</organism>
<accession>A0A193QJQ5</accession>
<reference evidence="1 2" key="1">
    <citation type="submission" date="2015-05" db="EMBL/GenBank/DDBJ databases">
        <authorList>
            <person name="Goodhead I."/>
        </authorList>
    </citation>
    <scope>NUCLEOTIDE SEQUENCE [LARGE SCALE GENOMIC DNA]</scope>
    <source>
        <strain evidence="2">morsitans</strain>
    </source>
</reference>
<dbReference type="EMBL" id="LN854557">
    <property type="protein sequence ID" value="CRL45412.1"/>
    <property type="molecule type" value="Genomic_DNA"/>
</dbReference>